<organism evidence="3 4">
    <name type="scientific">Ganoderma sinense ZZ0214-1</name>
    <dbReference type="NCBI Taxonomy" id="1077348"/>
    <lineage>
        <taxon>Eukaryota</taxon>
        <taxon>Fungi</taxon>
        <taxon>Dikarya</taxon>
        <taxon>Basidiomycota</taxon>
        <taxon>Agaricomycotina</taxon>
        <taxon>Agaricomycetes</taxon>
        <taxon>Polyporales</taxon>
        <taxon>Polyporaceae</taxon>
        <taxon>Ganoderma</taxon>
    </lineage>
</organism>
<proteinExistence type="predicted"/>
<sequence length="619" mass="68328">MSELLSLPAELLESILIFCNGEGHPLSVAALAQVCRQLRALVYDAADRHLWRALFLKTFDDPRLLHSDVNEDIDWQRAFTERIWASNFLQRTARPLPVSPKKRTLRSNTSIMYPIDSLPHAQDSDLENHVRLLNTLLSVIKSACPSPLHQTVSPSEEDSGLTGAHARTPVYPPGAQVQTPSLNIAWLARTLSHGLPFTLAQRIFSWKVVGYGHNTTHNQCLGQLTAYLGFLPIPTVDAETDDAPPPPSPSRQRRAGKSRAAPRDERETEAQDMSEAAQRARARHRARPRAFCMDYLSRRRNWGPYLAILPRASDDNDNDDNGDGVDVLDALAEVSDSDLDDDDDADYVPLGVDDGSVSSSSASPEPGQLPLVPSTGALPTPEQLRPDWAWLAAARVVAECKLRQHVDAEDIAKLEDWDNLRGGAWVPEHPRPGPDDELGDPEKVEGSDEVAEEWRKYERDWAGAEGIWRRLVCWLDYDDLIHHNTLGGFQDDPDLDEAWIIVPLSLRIAGYSAPSLPHLFPDRPTLHVEGEMGGGGWVGNFDGADEDVRRVHGTVSMLSDGNVRWSTTSTAPGSNEDEWASESVQLGGVGSAMGTLGMWTGAFHEDGDPLGVIWQWRVG</sequence>
<feature type="region of interest" description="Disordered" evidence="1">
    <location>
        <begin position="148"/>
        <end position="174"/>
    </location>
</feature>
<dbReference type="OrthoDB" id="3226064at2759"/>
<dbReference type="AlphaFoldDB" id="A0A2G8SES8"/>
<dbReference type="InterPro" id="IPR001810">
    <property type="entry name" value="F-box_dom"/>
</dbReference>
<gene>
    <name evidence="3" type="ORF">GSI_06793</name>
</gene>
<feature type="compositionally biased region" description="Basic and acidic residues" evidence="1">
    <location>
        <begin position="428"/>
        <end position="444"/>
    </location>
</feature>
<name>A0A2G8SES8_9APHY</name>
<evidence type="ECO:0000256" key="1">
    <source>
        <dbReference type="SAM" id="MobiDB-lite"/>
    </source>
</evidence>
<dbReference type="CDD" id="cd09917">
    <property type="entry name" value="F-box_SF"/>
    <property type="match status" value="1"/>
</dbReference>
<comment type="caution">
    <text evidence="3">The sequence shown here is derived from an EMBL/GenBank/DDBJ whole genome shotgun (WGS) entry which is preliminary data.</text>
</comment>
<evidence type="ECO:0000313" key="4">
    <source>
        <dbReference type="Proteomes" id="UP000230002"/>
    </source>
</evidence>
<dbReference type="PROSITE" id="PS50181">
    <property type="entry name" value="FBOX"/>
    <property type="match status" value="1"/>
</dbReference>
<protein>
    <recommendedName>
        <fullName evidence="2">F-box domain-containing protein</fullName>
    </recommendedName>
</protein>
<feature type="region of interest" description="Disordered" evidence="1">
    <location>
        <begin position="237"/>
        <end position="283"/>
    </location>
</feature>
<dbReference type="Proteomes" id="UP000230002">
    <property type="component" value="Unassembled WGS sequence"/>
</dbReference>
<feature type="domain" description="F-box" evidence="2">
    <location>
        <begin position="1"/>
        <end position="54"/>
    </location>
</feature>
<evidence type="ECO:0000259" key="2">
    <source>
        <dbReference type="PROSITE" id="PS50181"/>
    </source>
</evidence>
<feature type="region of interest" description="Disordered" evidence="1">
    <location>
        <begin position="424"/>
        <end position="444"/>
    </location>
</feature>
<accession>A0A2G8SES8</accession>
<dbReference type="SUPFAM" id="SSF81383">
    <property type="entry name" value="F-box domain"/>
    <property type="match status" value="1"/>
</dbReference>
<dbReference type="Gene3D" id="1.20.1280.50">
    <property type="match status" value="1"/>
</dbReference>
<feature type="region of interest" description="Disordered" evidence="1">
    <location>
        <begin position="334"/>
        <end position="380"/>
    </location>
</feature>
<dbReference type="EMBL" id="AYKW01000012">
    <property type="protein sequence ID" value="PIL32088.1"/>
    <property type="molecule type" value="Genomic_DNA"/>
</dbReference>
<feature type="compositionally biased region" description="Low complexity" evidence="1">
    <location>
        <begin position="347"/>
        <end position="361"/>
    </location>
</feature>
<dbReference type="STRING" id="1077348.A0A2G8SES8"/>
<reference evidence="3 4" key="1">
    <citation type="journal article" date="2015" name="Sci. Rep.">
        <title>Chromosome-level genome map provides insights into diverse defense mechanisms in the medicinal fungus Ganoderma sinense.</title>
        <authorList>
            <person name="Zhu Y."/>
            <person name="Xu J."/>
            <person name="Sun C."/>
            <person name="Zhou S."/>
            <person name="Xu H."/>
            <person name="Nelson D.R."/>
            <person name="Qian J."/>
            <person name="Song J."/>
            <person name="Luo H."/>
            <person name="Xiang L."/>
            <person name="Li Y."/>
            <person name="Xu Z."/>
            <person name="Ji A."/>
            <person name="Wang L."/>
            <person name="Lu S."/>
            <person name="Hayward A."/>
            <person name="Sun W."/>
            <person name="Li X."/>
            <person name="Schwartz D.C."/>
            <person name="Wang Y."/>
            <person name="Chen S."/>
        </authorList>
    </citation>
    <scope>NUCLEOTIDE SEQUENCE [LARGE SCALE GENOMIC DNA]</scope>
    <source>
        <strain evidence="3 4">ZZ0214-1</strain>
    </source>
</reference>
<evidence type="ECO:0000313" key="3">
    <source>
        <dbReference type="EMBL" id="PIL32088.1"/>
    </source>
</evidence>
<keyword evidence="4" id="KW-1185">Reference proteome</keyword>
<feature type="compositionally biased region" description="Acidic residues" evidence="1">
    <location>
        <begin position="335"/>
        <end position="346"/>
    </location>
</feature>
<dbReference type="InterPro" id="IPR036047">
    <property type="entry name" value="F-box-like_dom_sf"/>
</dbReference>